<comment type="caution">
    <text evidence="2">The sequence shown here is derived from an EMBL/GenBank/DDBJ whole genome shotgun (WGS) entry which is preliminary data.</text>
</comment>
<protein>
    <submittedName>
        <fullName evidence="2">Uncharacterized protein</fullName>
    </submittedName>
</protein>
<reference evidence="2" key="1">
    <citation type="submission" date="2022-04" db="EMBL/GenBank/DDBJ databases">
        <title>Carnegiea gigantea Genome sequencing and assembly v2.</title>
        <authorList>
            <person name="Copetti D."/>
            <person name="Sanderson M.J."/>
            <person name="Burquez A."/>
            <person name="Wojciechowski M.F."/>
        </authorList>
    </citation>
    <scope>NUCLEOTIDE SEQUENCE</scope>
    <source>
        <strain evidence="2">SGP5-SGP5p</strain>
        <tissue evidence="2">Aerial part</tissue>
    </source>
</reference>
<sequence>MEIMFSNTFGTVNKNGRREGEGEDEVLEEEENIEVIRTVRTEDSGYNDCGVPNISLENIKEGKEKPIKRIKSKVGTAVGMQSRLDPIVEAGESYIPHFIVNSVSNNLPNCSIAECMSLVKILPSIGLRSELYELDARLFIKRQYREICITLEDGDVRVAWLEDELELIK</sequence>
<feature type="compositionally biased region" description="Polar residues" evidence="1">
    <location>
        <begin position="1"/>
        <end position="11"/>
    </location>
</feature>
<proteinExistence type="predicted"/>
<evidence type="ECO:0000313" key="2">
    <source>
        <dbReference type="EMBL" id="KAJ8429042.1"/>
    </source>
</evidence>
<dbReference type="OrthoDB" id="683049at2759"/>
<organism evidence="2 3">
    <name type="scientific">Carnegiea gigantea</name>
    <dbReference type="NCBI Taxonomy" id="171969"/>
    <lineage>
        <taxon>Eukaryota</taxon>
        <taxon>Viridiplantae</taxon>
        <taxon>Streptophyta</taxon>
        <taxon>Embryophyta</taxon>
        <taxon>Tracheophyta</taxon>
        <taxon>Spermatophyta</taxon>
        <taxon>Magnoliopsida</taxon>
        <taxon>eudicotyledons</taxon>
        <taxon>Gunneridae</taxon>
        <taxon>Pentapetalae</taxon>
        <taxon>Caryophyllales</taxon>
        <taxon>Cactineae</taxon>
        <taxon>Cactaceae</taxon>
        <taxon>Cactoideae</taxon>
        <taxon>Echinocereeae</taxon>
        <taxon>Carnegiea</taxon>
    </lineage>
</organism>
<evidence type="ECO:0000313" key="3">
    <source>
        <dbReference type="Proteomes" id="UP001153076"/>
    </source>
</evidence>
<dbReference type="AlphaFoldDB" id="A0A9Q1Q414"/>
<name>A0A9Q1Q414_9CARY</name>
<feature type="region of interest" description="Disordered" evidence="1">
    <location>
        <begin position="1"/>
        <end position="23"/>
    </location>
</feature>
<dbReference type="EMBL" id="JAKOGI010000943">
    <property type="protein sequence ID" value="KAJ8429042.1"/>
    <property type="molecule type" value="Genomic_DNA"/>
</dbReference>
<dbReference type="Proteomes" id="UP001153076">
    <property type="component" value="Unassembled WGS sequence"/>
</dbReference>
<evidence type="ECO:0000256" key="1">
    <source>
        <dbReference type="SAM" id="MobiDB-lite"/>
    </source>
</evidence>
<accession>A0A9Q1Q414</accession>
<gene>
    <name evidence="2" type="ORF">Cgig2_034071</name>
</gene>
<keyword evidence="3" id="KW-1185">Reference proteome</keyword>